<reference evidence="4" key="1">
    <citation type="submission" date="2014-05" db="EMBL/GenBank/DDBJ databases">
        <title>The transcriptome of the halophilic microalga Tetraselmis sp. GSL018 isolated from the Great Salt Lake, Utah.</title>
        <authorList>
            <person name="Jinkerson R.E."/>
            <person name="D'Adamo S."/>
            <person name="Posewitz M.C."/>
        </authorList>
    </citation>
    <scope>NUCLEOTIDE SEQUENCE</scope>
    <source>
        <strain evidence="4">GSL018</strain>
    </source>
</reference>
<name>A0A061S155_9CHLO</name>
<evidence type="ECO:0000313" key="4">
    <source>
        <dbReference type="EMBL" id="JAC78902.1"/>
    </source>
</evidence>
<dbReference type="GO" id="GO:0016787">
    <property type="term" value="F:hydrolase activity"/>
    <property type="evidence" value="ECO:0007669"/>
    <property type="project" value="UniProtKB-KW"/>
</dbReference>
<evidence type="ECO:0000256" key="2">
    <source>
        <dbReference type="ARBA" id="ARBA00023180"/>
    </source>
</evidence>
<organism evidence="4">
    <name type="scientific">Tetraselmis sp. GSL018</name>
    <dbReference type="NCBI Taxonomy" id="582737"/>
    <lineage>
        <taxon>Eukaryota</taxon>
        <taxon>Viridiplantae</taxon>
        <taxon>Chlorophyta</taxon>
        <taxon>core chlorophytes</taxon>
        <taxon>Chlorodendrophyceae</taxon>
        <taxon>Chlorodendrales</taxon>
        <taxon>Chlorodendraceae</taxon>
        <taxon>Tetraselmis</taxon>
    </lineage>
</organism>
<gene>
    <name evidence="4" type="primary">ASM</name>
    <name evidence="4" type="ORF">TSPGSL018_14024</name>
</gene>
<proteinExistence type="predicted"/>
<keyword evidence="1" id="KW-0378">Hydrolase</keyword>
<feature type="domain" description="Calcineurin-like phosphoesterase" evidence="3">
    <location>
        <begin position="41"/>
        <end position="297"/>
    </location>
</feature>
<evidence type="ECO:0000256" key="1">
    <source>
        <dbReference type="ARBA" id="ARBA00022801"/>
    </source>
</evidence>
<dbReference type="SUPFAM" id="SSF56300">
    <property type="entry name" value="Metallo-dependent phosphatases"/>
    <property type="match status" value="1"/>
</dbReference>
<dbReference type="CDD" id="cd00842">
    <property type="entry name" value="MPP_ASMase"/>
    <property type="match status" value="1"/>
</dbReference>
<sequence>MVEIIFMNVIKHTSKYVFAVYCFYILLCGLPSEARDDGRISVLHLTDLHIDLSYAAGSESLCLKPPCCRIASDPSLPIRSPAGFVGEYNCGTRLEVLQSALEAVGGHARPDVVVWTGDNAPHHEGTTREDVLATFKAVTRELQQRLPGVAVVPSLGNYDFVPVHSDPGPPLNSWLLGPLAELFSDWIGDEGLSTFRFAGYYDVKLAANLRAVALNTQMCHVKNLFQFVDNTLGQEQLAWLEGVLTRSKQNGERVLITGHIPPGMFGGCWGKASHEYEMLIGRFQETVVGQLFGHQHSGSFRLLREDGKYLGKPVSVAHVTPGFSTFKGGNPAFRLYELREAPTWRLAGFKQFFLQLSDYNYEARGMEPTGSLNWVLGYTAPSDLNMTDMSPTAWQQLRDRFDVDEKYKSMFHDLEGSGRPWQGPGPLSDFLCGTSQVSDGNLQECLGTNEEILVRRYTDSKHTYVITSMFPFDSVLDYFCPILQGLHPSDCPPQLYDRSHI</sequence>
<dbReference type="InterPro" id="IPR041805">
    <property type="entry name" value="ASMase/PPN1_MPP"/>
</dbReference>
<dbReference type="EMBL" id="GBEZ01006502">
    <property type="protein sequence ID" value="JAC78902.1"/>
    <property type="molecule type" value="Transcribed_RNA"/>
</dbReference>
<evidence type="ECO:0000259" key="3">
    <source>
        <dbReference type="Pfam" id="PF00149"/>
    </source>
</evidence>
<accession>A0A061S155</accession>
<protein>
    <submittedName>
        <fullName evidence="4">Sphingomyelin phosphodiesterase</fullName>
    </submittedName>
</protein>
<dbReference type="PANTHER" id="PTHR10340:SF57">
    <property type="entry name" value="METALLOPHOS DOMAIN-CONTAINING PROTEIN"/>
    <property type="match status" value="1"/>
</dbReference>
<dbReference type="Pfam" id="PF00149">
    <property type="entry name" value="Metallophos"/>
    <property type="match status" value="1"/>
</dbReference>
<keyword evidence="2" id="KW-0325">Glycoprotein</keyword>
<dbReference type="AlphaFoldDB" id="A0A061S155"/>
<dbReference type="InterPro" id="IPR029052">
    <property type="entry name" value="Metallo-depent_PP-like"/>
</dbReference>
<dbReference type="Gene3D" id="3.60.21.10">
    <property type="match status" value="1"/>
</dbReference>
<dbReference type="InterPro" id="IPR004843">
    <property type="entry name" value="Calcineurin-like_PHP"/>
</dbReference>
<dbReference type="PANTHER" id="PTHR10340">
    <property type="entry name" value="SPHINGOMYELIN PHOSPHODIESTERASE"/>
    <property type="match status" value="1"/>
</dbReference>